<reference evidence="7" key="1">
    <citation type="journal article" date="2014" name="Int. J. Syst. Evol. Microbiol.">
        <title>Complete genome sequence of Corynebacterium casei LMG S-19264T (=DSM 44701T), isolated from a smear-ripened cheese.</title>
        <authorList>
            <consortium name="US DOE Joint Genome Institute (JGI-PGF)"/>
            <person name="Walter F."/>
            <person name="Albersmeier A."/>
            <person name="Kalinowski J."/>
            <person name="Ruckert C."/>
        </authorList>
    </citation>
    <scope>NUCLEOTIDE SEQUENCE</scope>
    <source>
        <strain evidence="7">JCM 4956</strain>
    </source>
</reference>
<dbReference type="PANTHER" id="PTHR47359">
    <property type="entry name" value="PEPTIDOGLYCAN DL-ENDOPEPTIDASE CWLO"/>
    <property type="match status" value="1"/>
</dbReference>
<feature type="signal peptide" evidence="5">
    <location>
        <begin position="1"/>
        <end position="26"/>
    </location>
</feature>
<dbReference type="PROSITE" id="PS51935">
    <property type="entry name" value="NLPC_P60"/>
    <property type="match status" value="1"/>
</dbReference>
<dbReference type="Proteomes" id="UP000645555">
    <property type="component" value="Unassembled WGS sequence"/>
</dbReference>
<dbReference type="PROSITE" id="PS51257">
    <property type="entry name" value="PROKAR_LIPOPROTEIN"/>
    <property type="match status" value="1"/>
</dbReference>
<dbReference type="GO" id="GO:0008234">
    <property type="term" value="F:cysteine-type peptidase activity"/>
    <property type="evidence" value="ECO:0007669"/>
    <property type="project" value="UniProtKB-KW"/>
</dbReference>
<reference evidence="7" key="2">
    <citation type="submission" date="2020-09" db="EMBL/GenBank/DDBJ databases">
        <authorList>
            <person name="Sun Q."/>
            <person name="Ohkuma M."/>
        </authorList>
    </citation>
    <scope>NUCLEOTIDE SEQUENCE</scope>
    <source>
        <strain evidence="7">JCM 4956</strain>
    </source>
</reference>
<evidence type="ECO:0000256" key="1">
    <source>
        <dbReference type="ARBA" id="ARBA00007074"/>
    </source>
</evidence>
<dbReference type="SUPFAM" id="SSF54001">
    <property type="entry name" value="Cysteine proteinases"/>
    <property type="match status" value="1"/>
</dbReference>
<evidence type="ECO:0000256" key="3">
    <source>
        <dbReference type="ARBA" id="ARBA00022801"/>
    </source>
</evidence>
<dbReference type="CDD" id="cd13399">
    <property type="entry name" value="Slt35-like"/>
    <property type="match status" value="1"/>
</dbReference>
<dbReference type="Gene3D" id="1.10.530.10">
    <property type="match status" value="1"/>
</dbReference>
<dbReference type="InterPro" id="IPR051794">
    <property type="entry name" value="PG_Endopeptidase_C40"/>
</dbReference>
<keyword evidence="2" id="KW-0645">Protease</keyword>
<keyword evidence="8" id="KW-1185">Reference proteome</keyword>
<evidence type="ECO:0000256" key="5">
    <source>
        <dbReference type="SAM" id="SignalP"/>
    </source>
</evidence>
<dbReference type="RefSeq" id="WP_190040008.1">
    <property type="nucleotide sequence ID" value="NZ_BMWD01000046.1"/>
</dbReference>
<dbReference type="AlphaFoldDB" id="A0A918U5U8"/>
<sequence>MRRPRRRLARWAGVLALLLFGAACCAAPVSGAISAYVTARSGLQDTADVGDGSAADIPARMLSAYKKGAAQVGRHVPGCRGMRWPILAGIAQVESRHAVGRSIAGNGDIRPRIYGVLLNGSGAGGNTTVFPDTDFGRWDGTAHGERAVGPFQFLPSTWKAVGRDAGGGQEADPHNADDAALGAAVYLCGSGRNLAERRQLAAAVYQYNHSRTYVADVLGWIDQYTAAAKAPDLKHVSGKARTVLAAALARRGVPYSWGGGGADGPSYGICCSPSGKSGARIKGFDCSGLTVYAYAKAGIRLPRTAAAQAGVGRRIPARLGTAALIPGDLVFFAYAPGRDATIHHVGIYVGGGRMVNAARPGTVVRLDAVQAMSGFAGGARLL</sequence>
<organism evidence="7 8">
    <name type="scientific">Streptomyces fructofermentans</name>
    <dbReference type="NCBI Taxonomy" id="152141"/>
    <lineage>
        <taxon>Bacteria</taxon>
        <taxon>Bacillati</taxon>
        <taxon>Actinomycetota</taxon>
        <taxon>Actinomycetes</taxon>
        <taxon>Kitasatosporales</taxon>
        <taxon>Streptomycetaceae</taxon>
        <taxon>Streptomyces</taxon>
    </lineage>
</organism>
<comment type="caution">
    <text evidence="7">The sequence shown here is derived from an EMBL/GenBank/DDBJ whole genome shotgun (WGS) entry which is preliminary data.</text>
</comment>
<gene>
    <name evidence="7" type="ORF">GCM10010515_73780</name>
</gene>
<dbReference type="SUPFAM" id="SSF53955">
    <property type="entry name" value="Lysozyme-like"/>
    <property type="match status" value="1"/>
</dbReference>
<keyword evidence="5" id="KW-0732">Signal</keyword>
<dbReference type="Pfam" id="PF00877">
    <property type="entry name" value="NLPC_P60"/>
    <property type="match status" value="1"/>
</dbReference>
<dbReference type="InterPro" id="IPR038765">
    <property type="entry name" value="Papain-like_cys_pep_sf"/>
</dbReference>
<feature type="chain" id="PRO_5039304927" evidence="5">
    <location>
        <begin position="27"/>
        <end position="382"/>
    </location>
</feature>
<dbReference type="InterPro" id="IPR023346">
    <property type="entry name" value="Lysozyme-like_dom_sf"/>
</dbReference>
<protein>
    <submittedName>
        <fullName evidence="7">Hydrolase Nlp/P60</fullName>
    </submittedName>
</protein>
<comment type="similarity">
    <text evidence="1">Belongs to the peptidase C40 family.</text>
</comment>
<feature type="domain" description="NlpC/P60" evidence="6">
    <location>
        <begin position="237"/>
        <end position="382"/>
    </location>
</feature>
<dbReference type="EMBL" id="BMWD01000046">
    <property type="protein sequence ID" value="GGX96487.1"/>
    <property type="molecule type" value="Genomic_DNA"/>
</dbReference>
<dbReference type="InterPro" id="IPR006311">
    <property type="entry name" value="TAT_signal"/>
</dbReference>
<name>A0A918U5U8_9ACTN</name>
<evidence type="ECO:0000259" key="6">
    <source>
        <dbReference type="PROSITE" id="PS51935"/>
    </source>
</evidence>
<evidence type="ECO:0000313" key="7">
    <source>
        <dbReference type="EMBL" id="GGX96487.1"/>
    </source>
</evidence>
<dbReference type="InterPro" id="IPR000064">
    <property type="entry name" value="NLP_P60_dom"/>
</dbReference>
<dbReference type="PROSITE" id="PS51318">
    <property type="entry name" value="TAT"/>
    <property type="match status" value="1"/>
</dbReference>
<accession>A0A918U5U8</accession>
<evidence type="ECO:0000313" key="8">
    <source>
        <dbReference type="Proteomes" id="UP000645555"/>
    </source>
</evidence>
<proteinExistence type="inferred from homology"/>
<dbReference type="GO" id="GO:0006508">
    <property type="term" value="P:proteolysis"/>
    <property type="evidence" value="ECO:0007669"/>
    <property type="project" value="UniProtKB-KW"/>
</dbReference>
<dbReference type="PANTHER" id="PTHR47359:SF3">
    <property type="entry name" value="NLP_P60 DOMAIN-CONTAINING PROTEIN-RELATED"/>
    <property type="match status" value="1"/>
</dbReference>
<evidence type="ECO:0000256" key="2">
    <source>
        <dbReference type="ARBA" id="ARBA00022670"/>
    </source>
</evidence>
<keyword evidence="3 7" id="KW-0378">Hydrolase</keyword>
<evidence type="ECO:0000256" key="4">
    <source>
        <dbReference type="ARBA" id="ARBA00022807"/>
    </source>
</evidence>
<dbReference type="Gene3D" id="3.90.1720.10">
    <property type="entry name" value="endopeptidase domain like (from Nostoc punctiforme)"/>
    <property type="match status" value="1"/>
</dbReference>
<keyword evidence="4" id="KW-0788">Thiol protease</keyword>